<dbReference type="EMBL" id="JADBGQ010000008">
    <property type="protein sequence ID" value="KAG5386420.1"/>
    <property type="molecule type" value="Genomic_DNA"/>
</dbReference>
<dbReference type="Pfam" id="PF01466">
    <property type="entry name" value="Skp1"/>
    <property type="match status" value="1"/>
</dbReference>
<gene>
    <name evidence="4" type="primary">A09p065390.1_BraROA</name>
    <name evidence="4" type="ORF">IGI04_037890</name>
</gene>
<dbReference type="SMART" id="SM00256">
    <property type="entry name" value="FBOX"/>
    <property type="match status" value="3"/>
</dbReference>
<evidence type="ECO:0000313" key="5">
    <source>
        <dbReference type="Proteomes" id="UP000823674"/>
    </source>
</evidence>
<dbReference type="Gene3D" id="3.30.710.10">
    <property type="entry name" value="Potassium Channel Kv1.1, Chain A"/>
    <property type="match status" value="1"/>
</dbReference>
<dbReference type="SUPFAM" id="SSF81383">
    <property type="entry name" value="F-box domain"/>
    <property type="match status" value="3"/>
</dbReference>
<dbReference type="InterPro" id="IPR011333">
    <property type="entry name" value="SKP1/BTB/POZ_sf"/>
</dbReference>
<comment type="pathway">
    <text evidence="1">Protein modification; protein ubiquitination.</text>
</comment>
<dbReference type="InterPro" id="IPR053781">
    <property type="entry name" value="F-box_AtFBL13-like"/>
</dbReference>
<dbReference type="SUPFAM" id="SSF81382">
    <property type="entry name" value="Skp1 dimerisation domain-like"/>
    <property type="match status" value="1"/>
</dbReference>
<dbReference type="InterPro" id="IPR055294">
    <property type="entry name" value="FBL60-like"/>
</dbReference>
<dbReference type="InterPro" id="IPR016072">
    <property type="entry name" value="Skp1_comp_dimer"/>
</dbReference>
<name>A0ABQ7LKB5_BRACM</name>
<sequence length="1374" mass="153704">MSKEMFTLKSSDGFLFVVDEAVVHQSVTLSPMVQDCAGREYPINNVTGKILNLVVEYCKNHVVVDGGDSSSSSSSGDALKKWDDKFITQMDLSTVYDLIMAANYLIIKGLFDLACQRVADVIAACKDHEEIRATLGIVSDYTAEEEAEEETGSVCMESNKLDMGSRDLISCLPQEVLGDILSLLPTKLAASTSLLSKTWRYLFALVHSLDFDDTVLLQPPPEEGRDKLKESFRNFVDRTLALQCGCGSRIKKFSLTYLVTNNSDVVDERRWITSVVERGVLEVDVTLRPRWLGPVHTDEVHGDCFLPYHLFRSKTLVKLCLGTDTIVGKLSPDVSLPALKSLFLYTIMFDDQDLSDVLLPGCPMLEELTVVHKTDFYPNYRISSQSIKKLTVFYCYDFGIDDGSRISFDAPSVVSLKYTDYALSEYQLVNLGSLGKAKLDISYSKKSIKRPDISGLLVGISNVETLHLSPDSTDLISRCVKHGLVLPVFNNLVTLSFGSKNKRGWKLLPYLLKQSPKLGTLIIQGLDSYTGDVTIGLFQVKELHVVGYKGTAKELQHLKSLLAGTECIPKMQVEFPEDVVVDDAKMIQTRRDLFILVGVVSTKEEIGSVSMVSNKLDTGSRDAISWLPDEVLGNILSLLPNKLAASTSLLAKKWRHVFRSPSDLSETLVKLSLGTDLDLGVPPDVYLPALKSLFIDSIVFDYKDLCDVLLPGCPMLEELTVRHEYEFYPYSLSSQSIKKLTVYYDCEAGIDSISDMSFDAPSLVSLDYTDYALSEYPLVNLESLVRAKLNLCYSRKIERPDLTGLVTGISNVEILYLSPASADVIARCVKDGLVLPVFKNLISLTFGSYNERGWKLLLDLLKQSPKLETLIVQGLDGYVGDVRIRPFQVKVEELNPSIIIIICLTSSASSYSIQNEKVEALNPLLVCFFFHGVTSMFTLFSHFTSCFRQKRLGSVCMEANSGLRDAISWLPDEVLGKILSLVPTKEAASTSVLAKRWRHVFRLVDTLDFDDTVFLQPEEGKEECPVIRESFRNFVDRTLALQCGSPIKKFSLKFHIHEMKEMAHAFPWICNAVERGKIDCKVCVVLMKVHDKTLVKLTLGTQIYLGEFPPNVSLPALKSLFIDSIVFGRDDLCGVLLRGCPLLEELYVRHRKCEGAPFYIYNPTIKKLSVYFEFQFARDGMSFDTPSLVSLDYSDFALEEYTGVNLASLVEARLDIRYSKIIKDPDLSGLIIGISYVETLHLSPASADVIARCVENGLVLPVFKNLLNLSFGSYNERGWNLLPYLLQQSPKVETLIIEVIARCVEYGLVLPVFKNLLNLSFGSCNEIGWKLLPYLIKQTPKLEILIIQVSKNTLNEYLYRATDLVIDLIHMHLS</sequence>
<dbReference type="InterPro" id="IPR001810">
    <property type="entry name" value="F-box_dom"/>
</dbReference>
<dbReference type="PANTHER" id="PTHR31293:SF22">
    <property type="entry name" value="BNAC06G06520D PROTEIN"/>
    <property type="match status" value="1"/>
</dbReference>
<dbReference type="SUPFAM" id="SSF52058">
    <property type="entry name" value="L domain-like"/>
    <property type="match status" value="2"/>
</dbReference>
<dbReference type="InterPro" id="IPR001232">
    <property type="entry name" value="SKP1-like"/>
</dbReference>
<keyword evidence="5" id="KW-1185">Reference proteome</keyword>
<dbReference type="InterPro" id="IPR016073">
    <property type="entry name" value="Skp1_comp_POZ"/>
</dbReference>
<comment type="caution">
    <text evidence="4">The sequence shown here is derived from an EMBL/GenBank/DDBJ whole genome shotgun (WGS) entry which is preliminary data.</text>
</comment>
<evidence type="ECO:0000256" key="2">
    <source>
        <dbReference type="ARBA" id="ARBA00009993"/>
    </source>
</evidence>
<proteinExistence type="inferred from homology"/>
<accession>A0ABQ7LKB5</accession>
<organism evidence="4 5">
    <name type="scientific">Brassica rapa subsp. trilocularis</name>
    <dbReference type="NCBI Taxonomy" id="1813537"/>
    <lineage>
        <taxon>Eukaryota</taxon>
        <taxon>Viridiplantae</taxon>
        <taxon>Streptophyta</taxon>
        <taxon>Embryophyta</taxon>
        <taxon>Tracheophyta</taxon>
        <taxon>Spermatophyta</taxon>
        <taxon>Magnoliopsida</taxon>
        <taxon>eudicotyledons</taxon>
        <taxon>Gunneridae</taxon>
        <taxon>Pentapetalae</taxon>
        <taxon>rosids</taxon>
        <taxon>malvids</taxon>
        <taxon>Brassicales</taxon>
        <taxon>Brassicaceae</taxon>
        <taxon>Brassiceae</taxon>
        <taxon>Brassica</taxon>
    </lineage>
</organism>
<dbReference type="InterPro" id="IPR036296">
    <property type="entry name" value="SKP1-like_dim_sf"/>
</dbReference>
<dbReference type="Proteomes" id="UP000823674">
    <property type="component" value="Chromosome A09"/>
</dbReference>
<protein>
    <recommendedName>
        <fullName evidence="3">F-box domain-containing protein</fullName>
    </recommendedName>
</protein>
<feature type="domain" description="F-box" evidence="3">
    <location>
        <begin position="621"/>
        <end position="671"/>
    </location>
</feature>
<dbReference type="Gene3D" id="3.80.10.10">
    <property type="entry name" value="Ribonuclease Inhibitor"/>
    <property type="match status" value="3"/>
</dbReference>
<dbReference type="InterPro" id="IPR013101">
    <property type="entry name" value="LRR_PRU1-like"/>
</dbReference>
<evidence type="ECO:0000313" key="4">
    <source>
        <dbReference type="EMBL" id="KAG5386420.1"/>
    </source>
</evidence>
<reference evidence="4 5" key="1">
    <citation type="submission" date="2021-03" db="EMBL/GenBank/DDBJ databases">
        <authorList>
            <person name="King G.J."/>
            <person name="Bancroft I."/>
            <person name="Baten A."/>
            <person name="Bloomfield J."/>
            <person name="Borpatragohain P."/>
            <person name="He Z."/>
            <person name="Irish N."/>
            <person name="Irwin J."/>
            <person name="Liu K."/>
            <person name="Mauleon R.P."/>
            <person name="Moore J."/>
            <person name="Morris R."/>
            <person name="Ostergaard L."/>
            <person name="Wang B."/>
            <person name="Wells R."/>
        </authorList>
    </citation>
    <scope>NUCLEOTIDE SEQUENCE [LARGE SCALE GENOMIC DNA]</scope>
    <source>
        <strain evidence="4">R-o-18</strain>
        <tissue evidence="4">Leaf</tissue>
    </source>
</reference>
<evidence type="ECO:0000256" key="1">
    <source>
        <dbReference type="ARBA" id="ARBA00004906"/>
    </source>
</evidence>
<dbReference type="PANTHER" id="PTHR31293">
    <property type="entry name" value="RNI-LIKE SUPERFAMILY PROTEIN"/>
    <property type="match status" value="1"/>
</dbReference>
<dbReference type="CDD" id="cd22160">
    <property type="entry name" value="F-box_AtFBL13-like"/>
    <property type="match status" value="3"/>
</dbReference>
<dbReference type="Pfam" id="PF03931">
    <property type="entry name" value="Skp1_POZ"/>
    <property type="match status" value="1"/>
</dbReference>
<dbReference type="InterPro" id="IPR032675">
    <property type="entry name" value="LRR_dom_sf"/>
</dbReference>
<dbReference type="InterPro" id="IPR055411">
    <property type="entry name" value="LRR_FXL15/At3g58940/PEG3-like"/>
</dbReference>
<dbReference type="SMART" id="SM00512">
    <property type="entry name" value="Skp1"/>
    <property type="match status" value="1"/>
</dbReference>
<comment type="similarity">
    <text evidence="2">Belongs to the SKP1 family.</text>
</comment>
<dbReference type="InterPro" id="IPR036047">
    <property type="entry name" value="F-box-like_dom_sf"/>
</dbReference>
<evidence type="ECO:0000259" key="3">
    <source>
        <dbReference type="PROSITE" id="PS50181"/>
    </source>
</evidence>
<dbReference type="Pfam" id="PF24758">
    <property type="entry name" value="LRR_At5g56370"/>
    <property type="match status" value="1"/>
</dbReference>
<dbReference type="Gene3D" id="1.20.1280.50">
    <property type="match status" value="1"/>
</dbReference>
<feature type="domain" description="F-box" evidence="3">
    <location>
        <begin position="964"/>
        <end position="1017"/>
    </location>
</feature>
<dbReference type="Pfam" id="PF07723">
    <property type="entry name" value="LRR_2"/>
    <property type="match status" value="2"/>
</dbReference>
<dbReference type="SUPFAM" id="SSF54695">
    <property type="entry name" value="POZ domain"/>
    <property type="match status" value="1"/>
</dbReference>
<dbReference type="Pfam" id="PF00646">
    <property type="entry name" value="F-box"/>
    <property type="match status" value="3"/>
</dbReference>
<dbReference type="PROSITE" id="PS50181">
    <property type="entry name" value="FBOX"/>
    <property type="match status" value="2"/>
</dbReference>